<reference evidence="4" key="1">
    <citation type="journal article" date="2019" name="Int. J. Syst. Evol. Microbiol.">
        <title>The Global Catalogue of Microorganisms (GCM) 10K type strain sequencing project: providing services to taxonomists for standard genome sequencing and annotation.</title>
        <authorList>
            <consortium name="The Broad Institute Genomics Platform"/>
            <consortium name="The Broad Institute Genome Sequencing Center for Infectious Disease"/>
            <person name="Wu L."/>
            <person name="Ma J."/>
        </authorList>
    </citation>
    <scope>NUCLEOTIDE SEQUENCE [LARGE SCALE GENOMIC DNA]</scope>
    <source>
        <strain evidence="4">KCTC 52368</strain>
    </source>
</reference>
<feature type="transmembrane region" description="Helical" evidence="1">
    <location>
        <begin position="29"/>
        <end position="50"/>
    </location>
</feature>
<evidence type="ECO:0000256" key="1">
    <source>
        <dbReference type="SAM" id="Phobius"/>
    </source>
</evidence>
<dbReference type="RefSeq" id="WP_377766551.1">
    <property type="nucleotide sequence ID" value="NZ_JBHULB010000008.1"/>
</dbReference>
<keyword evidence="1" id="KW-0472">Membrane</keyword>
<keyword evidence="4" id="KW-1185">Reference proteome</keyword>
<dbReference type="EMBL" id="JBHULB010000008">
    <property type="protein sequence ID" value="MFD2586998.1"/>
    <property type="molecule type" value="Genomic_DNA"/>
</dbReference>
<gene>
    <name evidence="3" type="ORF">ACFSQJ_08650</name>
</gene>
<evidence type="ECO:0000313" key="4">
    <source>
        <dbReference type="Proteomes" id="UP001597526"/>
    </source>
</evidence>
<protein>
    <submittedName>
        <fullName evidence="3">2TM domain-containing protein</fullName>
    </submittedName>
</protein>
<dbReference type="InterPro" id="IPR025698">
    <property type="entry name" value="2TM_dom"/>
</dbReference>
<comment type="caution">
    <text evidence="3">The sequence shown here is derived from an EMBL/GenBank/DDBJ whole genome shotgun (WGS) entry which is preliminary data.</text>
</comment>
<keyword evidence="1" id="KW-1133">Transmembrane helix</keyword>
<evidence type="ECO:0000313" key="3">
    <source>
        <dbReference type="EMBL" id="MFD2586998.1"/>
    </source>
</evidence>
<proteinExistence type="predicted"/>
<feature type="transmembrane region" description="Helical" evidence="1">
    <location>
        <begin position="70"/>
        <end position="89"/>
    </location>
</feature>
<accession>A0ABW5MXD2</accession>
<dbReference type="Proteomes" id="UP001597526">
    <property type="component" value="Unassembled WGS sequence"/>
</dbReference>
<keyword evidence="1" id="KW-0812">Transmembrane</keyword>
<feature type="domain" description="2TM" evidence="2">
    <location>
        <begin position="14"/>
        <end position="105"/>
    </location>
</feature>
<organism evidence="3 4">
    <name type="scientific">Croceitalea marina</name>
    <dbReference type="NCBI Taxonomy" id="1775166"/>
    <lineage>
        <taxon>Bacteria</taxon>
        <taxon>Pseudomonadati</taxon>
        <taxon>Bacteroidota</taxon>
        <taxon>Flavobacteriia</taxon>
        <taxon>Flavobacteriales</taxon>
        <taxon>Flavobacteriaceae</taxon>
        <taxon>Croceitalea</taxon>
    </lineage>
</organism>
<evidence type="ECO:0000259" key="2">
    <source>
        <dbReference type="Pfam" id="PF13239"/>
    </source>
</evidence>
<name>A0ABW5MXD2_9FLAO</name>
<dbReference type="Pfam" id="PF13239">
    <property type="entry name" value="2TM"/>
    <property type="match status" value="1"/>
</dbReference>
<sequence length="116" mass="13798">MTTENKQPISPLIRAKERVRKLKSFYKHLTAYILVSAMLLILSGRVTFVLLSKEALGNPEFLEWINWNLFGTPIIWGVVVLIHAAYVFMNSPFKRWEERQIQKFIKKDKEKTERYR</sequence>